<dbReference type="AlphaFoldDB" id="A0A1G2BZ36"/>
<protein>
    <submittedName>
        <fullName evidence="2">Uncharacterized protein</fullName>
    </submittedName>
</protein>
<reference evidence="2 3" key="1">
    <citation type="journal article" date="2016" name="Nat. Commun.">
        <title>Thousands of microbial genomes shed light on interconnected biogeochemical processes in an aquifer system.</title>
        <authorList>
            <person name="Anantharaman K."/>
            <person name="Brown C.T."/>
            <person name="Hug L.A."/>
            <person name="Sharon I."/>
            <person name="Castelle C.J."/>
            <person name="Probst A.J."/>
            <person name="Thomas B.C."/>
            <person name="Singh A."/>
            <person name="Wilkins M.J."/>
            <person name="Karaoz U."/>
            <person name="Brodie E.L."/>
            <person name="Williams K.H."/>
            <person name="Hubbard S.S."/>
            <person name="Banfield J.F."/>
        </authorList>
    </citation>
    <scope>NUCLEOTIDE SEQUENCE [LARGE SCALE GENOMIC DNA]</scope>
</reference>
<feature type="transmembrane region" description="Helical" evidence="1">
    <location>
        <begin position="7"/>
        <end position="27"/>
    </location>
</feature>
<organism evidence="2 3">
    <name type="scientific">Candidatus Komeilibacteria bacterium RIFOXYC1_FULL_37_11</name>
    <dbReference type="NCBI Taxonomy" id="1798555"/>
    <lineage>
        <taxon>Bacteria</taxon>
        <taxon>Candidatus Komeiliibacteriota</taxon>
    </lineage>
</organism>
<keyword evidence="1" id="KW-0472">Membrane</keyword>
<evidence type="ECO:0000313" key="3">
    <source>
        <dbReference type="Proteomes" id="UP000177626"/>
    </source>
</evidence>
<evidence type="ECO:0000313" key="2">
    <source>
        <dbReference type="EMBL" id="OGY93590.1"/>
    </source>
</evidence>
<dbReference type="Proteomes" id="UP000177626">
    <property type="component" value="Unassembled WGS sequence"/>
</dbReference>
<sequence length="184" mass="20737">MDAKRKKILLILAVLVVLIILFLIWILKTSDQGPMGNENTNTPPPVFKAPSVNLEYKDSVEVKQTSTEFSVINLAKTYAARFGSWSTDNQGANLNELLPLSTEKMRQYIASIDLDFSPQEFRGNTTKSISAKIISLDENSAEVLVNTQKIETKANLEESVYYQEATVKMIKSGDVWLVDEFIWQ</sequence>
<keyword evidence="1" id="KW-1133">Transmembrane helix</keyword>
<gene>
    <name evidence="2" type="ORF">A2406_04460</name>
</gene>
<evidence type="ECO:0000256" key="1">
    <source>
        <dbReference type="SAM" id="Phobius"/>
    </source>
</evidence>
<comment type="caution">
    <text evidence="2">The sequence shown here is derived from an EMBL/GenBank/DDBJ whole genome shotgun (WGS) entry which is preliminary data.</text>
</comment>
<name>A0A1G2BZ36_9BACT</name>
<keyword evidence="1" id="KW-0812">Transmembrane</keyword>
<dbReference type="EMBL" id="MHKQ01000019">
    <property type="protein sequence ID" value="OGY93590.1"/>
    <property type="molecule type" value="Genomic_DNA"/>
</dbReference>
<proteinExistence type="predicted"/>
<accession>A0A1G2BZ36</accession>